<accession>A0ABY8XEA6</accession>
<dbReference type="InterPro" id="IPR050107">
    <property type="entry name" value="ABC_carbohydrate_import_ATPase"/>
</dbReference>
<dbReference type="PANTHER" id="PTHR43790:SF8">
    <property type="entry name" value="SUGAR ABC TRANSPORTER ATP-BINDING PROTEIN"/>
    <property type="match status" value="1"/>
</dbReference>
<dbReference type="PANTHER" id="PTHR43790">
    <property type="entry name" value="CARBOHYDRATE TRANSPORT ATP-BINDING PROTEIN MG119-RELATED"/>
    <property type="match status" value="1"/>
</dbReference>
<sequence length="275" mass="29342">MTATAERAAPAPDAAGPAEVPLLRARGVKKKFGPVQALAGVDLDIPAGQVTALVGDNGAGKSVLIKCIAGIHVPDAGEFTWEGQPVRIRTPRDAAALGIETVYQDLALCDNLDIVQNMFLGREKLRHGVLDEDRMELAAKETLHSLGVTTVTSLRQPVGSLSGGQRQAVAIAKAVLWHSKLVIMDEPTAALGVQQTEVVLGLVQRLAERGLGVIVVSHNMNDVFDVADRIAALYLGRLAGVFATEELTKETVVDLMTAGRSKRWSSPPRREPRAR</sequence>
<evidence type="ECO:0000259" key="3">
    <source>
        <dbReference type="PROSITE" id="PS50893"/>
    </source>
</evidence>
<dbReference type="Pfam" id="PF00005">
    <property type="entry name" value="ABC_tran"/>
    <property type="match status" value="1"/>
</dbReference>
<protein>
    <submittedName>
        <fullName evidence="4">ATP-binding cassette domain-containing protein</fullName>
    </submittedName>
</protein>
<dbReference type="EMBL" id="CP127173">
    <property type="protein sequence ID" value="WIV53945.1"/>
    <property type="molecule type" value="Genomic_DNA"/>
</dbReference>
<dbReference type="SMART" id="SM00382">
    <property type="entry name" value="AAA"/>
    <property type="match status" value="1"/>
</dbReference>
<evidence type="ECO:0000256" key="2">
    <source>
        <dbReference type="ARBA" id="ARBA00022840"/>
    </source>
</evidence>
<dbReference type="RefSeq" id="WP_285450474.1">
    <property type="nucleotide sequence ID" value="NZ_CP127173.1"/>
</dbReference>
<name>A0ABY8XEA6_9PSEU</name>
<reference evidence="4 5" key="1">
    <citation type="submission" date="2023-06" db="EMBL/GenBank/DDBJ databases">
        <authorList>
            <person name="Oyuntsetseg B."/>
            <person name="Kim S.B."/>
        </authorList>
    </citation>
    <scope>NUCLEOTIDE SEQUENCE [LARGE SCALE GENOMIC DNA]</scope>
    <source>
        <strain evidence="4 5">2-2</strain>
    </source>
</reference>
<dbReference type="InterPro" id="IPR003593">
    <property type="entry name" value="AAA+_ATPase"/>
</dbReference>
<dbReference type="Gene3D" id="3.40.50.300">
    <property type="entry name" value="P-loop containing nucleotide triphosphate hydrolases"/>
    <property type="match status" value="1"/>
</dbReference>
<organism evidence="4 5">
    <name type="scientific">Amycolatopsis nalaikhensis</name>
    <dbReference type="NCBI Taxonomy" id="715472"/>
    <lineage>
        <taxon>Bacteria</taxon>
        <taxon>Bacillati</taxon>
        <taxon>Actinomycetota</taxon>
        <taxon>Actinomycetes</taxon>
        <taxon>Pseudonocardiales</taxon>
        <taxon>Pseudonocardiaceae</taxon>
        <taxon>Amycolatopsis</taxon>
    </lineage>
</organism>
<dbReference type="PROSITE" id="PS50893">
    <property type="entry name" value="ABC_TRANSPORTER_2"/>
    <property type="match status" value="1"/>
</dbReference>
<dbReference type="GO" id="GO:0005524">
    <property type="term" value="F:ATP binding"/>
    <property type="evidence" value="ECO:0007669"/>
    <property type="project" value="UniProtKB-KW"/>
</dbReference>
<keyword evidence="2 4" id="KW-0067">ATP-binding</keyword>
<evidence type="ECO:0000313" key="4">
    <source>
        <dbReference type="EMBL" id="WIV53945.1"/>
    </source>
</evidence>
<evidence type="ECO:0000256" key="1">
    <source>
        <dbReference type="ARBA" id="ARBA00022741"/>
    </source>
</evidence>
<keyword evidence="5" id="KW-1185">Reference proteome</keyword>
<keyword evidence="1" id="KW-0547">Nucleotide-binding</keyword>
<proteinExistence type="predicted"/>
<evidence type="ECO:0000313" key="5">
    <source>
        <dbReference type="Proteomes" id="UP001227101"/>
    </source>
</evidence>
<dbReference type="InterPro" id="IPR027417">
    <property type="entry name" value="P-loop_NTPase"/>
</dbReference>
<feature type="domain" description="ABC transporter" evidence="3">
    <location>
        <begin position="23"/>
        <end position="260"/>
    </location>
</feature>
<dbReference type="PROSITE" id="PS00211">
    <property type="entry name" value="ABC_TRANSPORTER_1"/>
    <property type="match status" value="1"/>
</dbReference>
<dbReference type="Proteomes" id="UP001227101">
    <property type="component" value="Chromosome"/>
</dbReference>
<dbReference type="InterPro" id="IPR017871">
    <property type="entry name" value="ABC_transporter-like_CS"/>
</dbReference>
<dbReference type="CDD" id="cd03216">
    <property type="entry name" value="ABC_Carb_Monos_I"/>
    <property type="match status" value="1"/>
</dbReference>
<dbReference type="InterPro" id="IPR003439">
    <property type="entry name" value="ABC_transporter-like_ATP-bd"/>
</dbReference>
<gene>
    <name evidence="4" type="ORF">QP939_34435</name>
</gene>
<dbReference type="SUPFAM" id="SSF52540">
    <property type="entry name" value="P-loop containing nucleoside triphosphate hydrolases"/>
    <property type="match status" value="1"/>
</dbReference>